<sequence>MDGLSDVARDERTARIALSMLVEPNDPVTGRLVAHLGAVKTLWLAERDDAVVGLRPLNAQVWRDHLTRLDVQQLAGRIDQVQQLGFGVLIPGDRDWPAALNDLGDFAPYVLWTRGASSFLSRPLPDQVTITGARAATSYGEHVAGELAGAVARDERVVVAGGAYGIEGAAHRAVLAAGGDTIAVLPCGVDRLYPTGHSDLLERVADVGLLVSELPPGTTPTRHRFMARARIMAALSSATVIVEAAWRSGSLAVAHRAQELGRAVGAVPGPVTSATSVGTHGLLREGTASLVADSSDLAVLLEHNPDAGSSRSIAREPLDAAQIRDRQTDSSRTL</sequence>
<dbReference type="Gene3D" id="3.40.50.450">
    <property type="match status" value="1"/>
</dbReference>
<evidence type="ECO:0000256" key="2">
    <source>
        <dbReference type="SAM" id="MobiDB-lite"/>
    </source>
</evidence>
<dbReference type="KEGG" id="tes:BW730_01720"/>
<evidence type="ECO:0000313" key="4">
    <source>
        <dbReference type="EMBL" id="AQP49136.1"/>
    </source>
</evidence>
<reference evidence="5" key="1">
    <citation type="submission" date="2017-02" db="EMBL/GenBank/DDBJ databases">
        <title>Tessaracoccus aquaemaris sp. nov., isolated from the intestine of a Korean rockfish, Sebastes schlegelii, in a marine aquaculture pond.</title>
        <authorList>
            <person name="Tak E.J."/>
            <person name="Bae J.-W."/>
        </authorList>
    </citation>
    <scope>NUCLEOTIDE SEQUENCE [LARGE SCALE GENOMIC DNA]</scope>
    <source>
        <strain evidence="5">NSG39</strain>
    </source>
</reference>
<organism evidence="4 5">
    <name type="scientific">Tessaracoccus aquimaris</name>
    <dbReference type="NCBI Taxonomy" id="1332264"/>
    <lineage>
        <taxon>Bacteria</taxon>
        <taxon>Bacillati</taxon>
        <taxon>Actinomycetota</taxon>
        <taxon>Actinomycetes</taxon>
        <taxon>Propionibacteriales</taxon>
        <taxon>Propionibacteriaceae</taxon>
        <taxon>Tessaracoccus</taxon>
    </lineage>
</organism>
<keyword evidence="5" id="KW-1185">Reference proteome</keyword>
<evidence type="ECO:0000259" key="3">
    <source>
        <dbReference type="Pfam" id="PF02481"/>
    </source>
</evidence>
<dbReference type="Pfam" id="PF02481">
    <property type="entry name" value="DNA_processg_A"/>
    <property type="match status" value="1"/>
</dbReference>
<dbReference type="STRING" id="1332264.BW730_01720"/>
<proteinExistence type="inferred from homology"/>
<dbReference type="PANTHER" id="PTHR43022">
    <property type="entry name" value="PROTEIN SMF"/>
    <property type="match status" value="1"/>
</dbReference>
<dbReference type="Proteomes" id="UP000188145">
    <property type="component" value="Chromosome"/>
</dbReference>
<evidence type="ECO:0000313" key="5">
    <source>
        <dbReference type="Proteomes" id="UP000188145"/>
    </source>
</evidence>
<feature type="domain" description="Smf/DprA SLOG" evidence="3">
    <location>
        <begin position="88"/>
        <end position="298"/>
    </location>
</feature>
<dbReference type="RefSeq" id="WP_077687479.1">
    <property type="nucleotide sequence ID" value="NZ_CP019606.1"/>
</dbReference>
<evidence type="ECO:0000256" key="1">
    <source>
        <dbReference type="ARBA" id="ARBA00006525"/>
    </source>
</evidence>
<dbReference type="EMBL" id="CP019606">
    <property type="protein sequence ID" value="AQP49136.1"/>
    <property type="molecule type" value="Genomic_DNA"/>
</dbReference>
<name>A0A1Q2CSP8_9ACTN</name>
<feature type="compositionally biased region" description="Basic and acidic residues" evidence="2">
    <location>
        <begin position="313"/>
        <end position="334"/>
    </location>
</feature>
<feature type="region of interest" description="Disordered" evidence="2">
    <location>
        <begin position="307"/>
        <end position="334"/>
    </location>
</feature>
<dbReference type="OrthoDB" id="9785707at2"/>
<protein>
    <submittedName>
        <fullName evidence="4">DNA processing protein DprA</fullName>
    </submittedName>
</protein>
<dbReference type="AlphaFoldDB" id="A0A1Q2CSP8"/>
<gene>
    <name evidence="4" type="ORF">BW730_01720</name>
</gene>
<dbReference type="GO" id="GO:0009294">
    <property type="term" value="P:DNA-mediated transformation"/>
    <property type="evidence" value="ECO:0007669"/>
    <property type="project" value="InterPro"/>
</dbReference>
<comment type="similarity">
    <text evidence="1">Belongs to the DprA/Smf family.</text>
</comment>
<dbReference type="PANTHER" id="PTHR43022:SF1">
    <property type="entry name" value="PROTEIN SMF"/>
    <property type="match status" value="1"/>
</dbReference>
<accession>A0A1Q2CSP8</accession>
<dbReference type="InterPro" id="IPR057666">
    <property type="entry name" value="DrpA_SLOG"/>
</dbReference>
<dbReference type="SUPFAM" id="SSF102405">
    <property type="entry name" value="MCP/YpsA-like"/>
    <property type="match status" value="1"/>
</dbReference>
<dbReference type="InterPro" id="IPR003488">
    <property type="entry name" value="DprA"/>
</dbReference>